<feature type="transmembrane region" description="Helical" evidence="6">
    <location>
        <begin position="6"/>
        <end position="28"/>
    </location>
</feature>
<dbReference type="PANTHER" id="PTHR30086">
    <property type="entry name" value="ARGININE EXPORTER PROTEIN ARGO"/>
    <property type="match status" value="1"/>
</dbReference>
<keyword evidence="8" id="KW-1185">Reference proteome</keyword>
<keyword evidence="5 6" id="KW-0472">Membrane</keyword>
<name>A7GYE7_CAMC5</name>
<keyword evidence="3 6" id="KW-0812">Transmembrane</keyword>
<evidence type="ECO:0000256" key="4">
    <source>
        <dbReference type="ARBA" id="ARBA00022989"/>
    </source>
</evidence>
<feature type="transmembrane region" description="Helical" evidence="6">
    <location>
        <begin position="146"/>
        <end position="166"/>
    </location>
</feature>
<reference evidence="7" key="1">
    <citation type="submission" date="2016-07" db="EMBL/GenBank/DDBJ databases">
        <title>Comparative genomics of the Campylobacter concisus group.</title>
        <authorList>
            <person name="Miller W.G."/>
            <person name="Yee E."/>
            <person name="Chapman M.H."/>
            <person name="Huynh S."/>
            <person name="Bono J.L."/>
            <person name="On S.L.W."/>
            <person name="StLeger J."/>
            <person name="Foster G."/>
            <person name="Parker C.T."/>
        </authorList>
    </citation>
    <scope>NUCLEOTIDE SEQUENCE</scope>
    <source>
        <strain evidence="7">525.92</strain>
    </source>
</reference>
<dbReference type="RefSeq" id="WP_011992279.1">
    <property type="nucleotide sequence ID" value="NC_009715.2"/>
</dbReference>
<dbReference type="AlphaFoldDB" id="A7GYE7"/>
<dbReference type="EMBL" id="CP000767">
    <property type="protein sequence ID" value="EAU00156.1"/>
    <property type="molecule type" value="Genomic_DNA"/>
</dbReference>
<dbReference type="Pfam" id="PF01810">
    <property type="entry name" value="LysE"/>
    <property type="match status" value="1"/>
</dbReference>
<keyword evidence="4 6" id="KW-1133">Transmembrane helix</keyword>
<dbReference type="GO" id="GO:0015171">
    <property type="term" value="F:amino acid transmembrane transporter activity"/>
    <property type="evidence" value="ECO:0007669"/>
    <property type="project" value="TreeGrafter"/>
</dbReference>
<sequence>MNPLMILTLAVTHFFVLIVPGPDILLILRTSLASGYKEAIAASLGVGCGIVIWIFLAVLGLNALFLAFPAIQILLMIASSLYLLYLGVGILRSLKSGGSLNLNGKATKGGLRKFFITGFFTNLSNPKAVLYFASVFSVFVSSLDSLWQLLGVAFFISFESLCVFLLVGKIFSAKRPREIFLNNQKILDAVCGAIFIVFALLIAYECYQKIQG</sequence>
<evidence type="ECO:0000256" key="6">
    <source>
        <dbReference type="SAM" id="Phobius"/>
    </source>
</evidence>
<evidence type="ECO:0000256" key="5">
    <source>
        <dbReference type="ARBA" id="ARBA00023136"/>
    </source>
</evidence>
<dbReference type="InterPro" id="IPR001123">
    <property type="entry name" value="LeuE-type"/>
</dbReference>
<evidence type="ECO:0000256" key="3">
    <source>
        <dbReference type="ARBA" id="ARBA00022692"/>
    </source>
</evidence>
<organism evidence="7 8">
    <name type="scientific">Campylobacter curvus (strain 525.92)</name>
    <dbReference type="NCBI Taxonomy" id="360105"/>
    <lineage>
        <taxon>Bacteria</taxon>
        <taxon>Pseudomonadati</taxon>
        <taxon>Campylobacterota</taxon>
        <taxon>Epsilonproteobacteria</taxon>
        <taxon>Campylobacterales</taxon>
        <taxon>Campylobacteraceae</taxon>
        <taxon>Campylobacter</taxon>
    </lineage>
</organism>
<dbReference type="HOGENOM" id="CLU_079569_0_1_7"/>
<dbReference type="PANTHER" id="PTHR30086:SF19">
    <property type="entry name" value="THREONINE EFFLUX PROTEIN"/>
    <property type="match status" value="1"/>
</dbReference>
<feature type="transmembrane region" description="Helical" evidence="6">
    <location>
        <begin position="186"/>
        <end position="204"/>
    </location>
</feature>
<dbReference type="GO" id="GO:0005886">
    <property type="term" value="C:plasma membrane"/>
    <property type="evidence" value="ECO:0007669"/>
    <property type="project" value="UniProtKB-SubCell"/>
</dbReference>
<dbReference type="STRING" id="360105.CCV52592_1071"/>
<dbReference type="OrthoDB" id="5340182at2"/>
<comment type="subcellular location">
    <subcellularLocation>
        <location evidence="1">Cell membrane</location>
        <topology evidence="1">Multi-pass membrane protein</topology>
    </subcellularLocation>
</comment>
<evidence type="ECO:0000313" key="8">
    <source>
        <dbReference type="Proteomes" id="UP000006380"/>
    </source>
</evidence>
<protein>
    <submittedName>
        <fullName evidence="7">Transporter, LysE family</fullName>
    </submittedName>
</protein>
<dbReference type="Proteomes" id="UP000006380">
    <property type="component" value="Chromosome"/>
</dbReference>
<keyword evidence="2" id="KW-1003">Cell membrane</keyword>
<dbReference type="KEGG" id="ccv:CCV52592_1071"/>
<feature type="transmembrane region" description="Helical" evidence="6">
    <location>
        <begin position="71"/>
        <end position="94"/>
    </location>
</feature>
<accession>A7GYE7</accession>
<evidence type="ECO:0000313" key="7">
    <source>
        <dbReference type="EMBL" id="EAU00156.1"/>
    </source>
</evidence>
<evidence type="ECO:0000256" key="2">
    <source>
        <dbReference type="ARBA" id="ARBA00022475"/>
    </source>
</evidence>
<evidence type="ECO:0000256" key="1">
    <source>
        <dbReference type="ARBA" id="ARBA00004651"/>
    </source>
</evidence>
<feature type="transmembrane region" description="Helical" evidence="6">
    <location>
        <begin position="114"/>
        <end position="140"/>
    </location>
</feature>
<feature type="transmembrane region" description="Helical" evidence="6">
    <location>
        <begin position="40"/>
        <end position="65"/>
    </location>
</feature>
<proteinExistence type="predicted"/>
<gene>
    <name evidence="7" type="ORF">CCV52592_1071</name>
</gene>